<dbReference type="EMBL" id="VHIQ01000003">
    <property type="protein sequence ID" value="TPV34019.1"/>
    <property type="molecule type" value="Genomic_DNA"/>
</dbReference>
<gene>
    <name evidence="3" type="ORF">FJ651_07625</name>
</gene>
<evidence type="ECO:0000313" key="3">
    <source>
        <dbReference type="EMBL" id="TPV34019.1"/>
    </source>
</evidence>
<dbReference type="PROSITE" id="PS51178">
    <property type="entry name" value="PASTA"/>
    <property type="match status" value="2"/>
</dbReference>
<accession>A0A506PK80</accession>
<evidence type="ECO:0000259" key="2">
    <source>
        <dbReference type="PROSITE" id="PS51178"/>
    </source>
</evidence>
<comment type="caution">
    <text evidence="3">The sequence shown here is derived from an EMBL/GenBank/DDBJ whole genome shotgun (WGS) entry which is preliminary data.</text>
</comment>
<evidence type="ECO:0000256" key="1">
    <source>
        <dbReference type="SAM" id="Phobius"/>
    </source>
</evidence>
<proteinExistence type="predicted"/>
<dbReference type="Gene3D" id="3.30.10.20">
    <property type="match status" value="2"/>
</dbReference>
<dbReference type="OrthoDB" id="9803895at2"/>
<keyword evidence="1" id="KW-0472">Membrane</keyword>
<dbReference type="SUPFAM" id="SSF54184">
    <property type="entry name" value="Penicillin-binding protein 2x (pbp-2x), c-terminal domain"/>
    <property type="match status" value="1"/>
</dbReference>
<dbReference type="AlphaFoldDB" id="A0A506PK80"/>
<feature type="domain" description="PASTA" evidence="2">
    <location>
        <begin position="110"/>
        <end position="180"/>
    </location>
</feature>
<name>A0A506PK80_9FLAO</name>
<dbReference type="SMART" id="SM00740">
    <property type="entry name" value="PASTA"/>
    <property type="match status" value="2"/>
</dbReference>
<dbReference type="RefSeq" id="WP_140989916.1">
    <property type="nucleotide sequence ID" value="NZ_VHIQ01000003.1"/>
</dbReference>
<dbReference type="InterPro" id="IPR005543">
    <property type="entry name" value="PASTA_dom"/>
</dbReference>
<keyword evidence="1" id="KW-1133">Transmembrane helix</keyword>
<dbReference type="Proteomes" id="UP000317332">
    <property type="component" value="Unassembled WGS sequence"/>
</dbReference>
<protein>
    <submittedName>
        <fullName evidence="3">PASTA domain-containing protein</fullName>
    </submittedName>
</protein>
<sequence>MSFFKFLTSKVFLKQIALALVIVVVLAYVILQWLKVTTNHGEYITVPDLSGLSLETAQIQLKDLNLKLEVQDSANYNPNYPKYAVIEQYPLVGSSVKRDRKIYLILNPSDYRKVLVPNVIRRTYRQAKPTLESLGFEIGKIIYEDDLGKDEVLEISYKGDKLSAGDLLPLTSKIDIVLGNGTRKGSDSQSQNSQLAEDNQ</sequence>
<feature type="transmembrane region" description="Helical" evidence="1">
    <location>
        <begin position="12"/>
        <end position="34"/>
    </location>
</feature>
<keyword evidence="4" id="KW-1185">Reference proteome</keyword>
<organism evidence="3 4">
    <name type="scientific">Paucihalobacter ruber</name>
    <dbReference type="NCBI Taxonomy" id="2567861"/>
    <lineage>
        <taxon>Bacteria</taxon>
        <taxon>Pseudomonadati</taxon>
        <taxon>Bacteroidota</taxon>
        <taxon>Flavobacteriia</taxon>
        <taxon>Flavobacteriales</taxon>
        <taxon>Flavobacteriaceae</taxon>
        <taxon>Paucihalobacter</taxon>
    </lineage>
</organism>
<dbReference type="CDD" id="cd06577">
    <property type="entry name" value="PASTA_pknB"/>
    <property type="match status" value="2"/>
</dbReference>
<feature type="domain" description="PASTA" evidence="2">
    <location>
        <begin position="40"/>
        <end position="108"/>
    </location>
</feature>
<keyword evidence="1" id="KW-0812">Transmembrane</keyword>
<dbReference type="Pfam" id="PF03793">
    <property type="entry name" value="PASTA"/>
    <property type="match status" value="2"/>
</dbReference>
<evidence type="ECO:0000313" key="4">
    <source>
        <dbReference type="Proteomes" id="UP000317332"/>
    </source>
</evidence>
<reference evidence="3 4" key="1">
    <citation type="submission" date="2019-06" db="EMBL/GenBank/DDBJ databases">
        <title>Flavobacteriaceae Paucihalobacterium erythroidium CWB-1, complete genome.</title>
        <authorList>
            <person name="Wu S."/>
        </authorList>
    </citation>
    <scope>NUCLEOTIDE SEQUENCE [LARGE SCALE GENOMIC DNA]</scope>
    <source>
        <strain evidence="3 4">CWB-1</strain>
    </source>
</reference>